<feature type="region of interest" description="Disordered" evidence="12">
    <location>
        <begin position="373"/>
        <end position="410"/>
    </location>
</feature>
<proteinExistence type="inferred from homology"/>
<evidence type="ECO:0000256" key="5">
    <source>
        <dbReference type="ARBA" id="ARBA00022670"/>
    </source>
</evidence>
<dbReference type="InterPro" id="IPR011096">
    <property type="entry name" value="FTP_domain"/>
</dbReference>
<dbReference type="Gene3D" id="2.60.120.200">
    <property type="match status" value="1"/>
</dbReference>
<evidence type="ECO:0000256" key="6">
    <source>
        <dbReference type="ARBA" id="ARBA00022723"/>
    </source>
</evidence>
<evidence type="ECO:0000256" key="8">
    <source>
        <dbReference type="ARBA" id="ARBA00022801"/>
    </source>
</evidence>
<feature type="domain" description="MAM" evidence="14">
    <location>
        <begin position="657"/>
        <end position="832"/>
    </location>
</feature>
<keyword evidence="7 13" id="KW-0732">Signal</keyword>
<keyword evidence="5" id="KW-0645">Protease</keyword>
<dbReference type="InterPro" id="IPR050371">
    <property type="entry name" value="Fungal_virulence_M36"/>
</dbReference>
<evidence type="ECO:0000256" key="2">
    <source>
        <dbReference type="ARBA" id="ARBA00004613"/>
    </source>
</evidence>
<dbReference type="PANTHER" id="PTHR33478:SF1">
    <property type="entry name" value="EXTRACELLULAR METALLOPROTEINASE MEP"/>
    <property type="match status" value="1"/>
</dbReference>
<evidence type="ECO:0000256" key="13">
    <source>
        <dbReference type="SAM" id="SignalP"/>
    </source>
</evidence>
<dbReference type="InterPro" id="IPR013320">
    <property type="entry name" value="ConA-like_dom_sf"/>
</dbReference>
<dbReference type="Gene3D" id="1.10.390.10">
    <property type="entry name" value="Neutral Protease Domain 2"/>
    <property type="match status" value="1"/>
</dbReference>
<keyword evidence="9" id="KW-0862">Zinc</keyword>
<dbReference type="CDD" id="cd09596">
    <property type="entry name" value="M36"/>
    <property type="match status" value="1"/>
</dbReference>
<dbReference type="CDD" id="cd06263">
    <property type="entry name" value="MAM"/>
    <property type="match status" value="1"/>
</dbReference>
<accession>A0ABW5AT39</accession>
<evidence type="ECO:0000259" key="14">
    <source>
        <dbReference type="PROSITE" id="PS50060"/>
    </source>
</evidence>
<comment type="cofactor">
    <cofactor evidence="1">
        <name>Zn(2+)</name>
        <dbReference type="ChEBI" id="CHEBI:29105"/>
    </cofactor>
</comment>
<evidence type="ECO:0000256" key="7">
    <source>
        <dbReference type="ARBA" id="ARBA00022729"/>
    </source>
</evidence>
<keyword evidence="6" id="KW-0479">Metal-binding</keyword>
<dbReference type="SMART" id="SM00137">
    <property type="entry name" value="MAM"/>
    <property type="match status" value="1"/>
</dbReference>
<protein>
    <submittedName>
        <fullName evidence="15">M36 family metallopeptidase</fullName>
    </submittedName>
</protein>
<dbReference type="SUPFAM" id="SSF55486">
    <property type="entry name" value="Metalloproteases ('zincins'), catalytic domain"/>
    <property type="match status" value="1"/>
</dbReference>
<evidence type="ECO:0000256" key="10">
    <source>
        <dbReference type="ARBA" id="ARBA00023049"/>
    </source>
</evidence>
<dbReference type="PRINTS" id="PR00999">
    <property type="entry name" value="FUNGALYSIN"/>
</dbReference>
<dbReference type="InterPro" id="IPR027268">
    <property type="entry name" value="Peptidase_M4/M1_CTD_sf"/>
</dbReference>
<evidence type="ECO:0000256" key="1">
    <source>
        <dbReference type="ARBA" id="ARBA00001947"/>
    </source>
</evidence>
<dbReference type="Pfam" id="PF18962">
    <property type="entry name" value="Por_Secre_tail"/>
    <property type="match status" value="1"/>
</dbReference>
<keyword evidence="16" id="KW-1185">Reference proteome</keyword>
<feature type="compositionally biased region" description="Low complexity" evidence="12">
    <location>
        <begin position="683"/>
        <end position="695"/>
    </location>
</feature>
<dbReference type="EMBL" id="JBHUHY010000002">
    <property type="protein sequence ID" value="MFD2185881.1"/>
    <property type="molecule type" value="Genomic_DNA"/>
</dbReference>
<dbReference type="InterPro" id="IPR026444">
    <property type="entry name" value="Secre_tail"/>
</dbReference>
<dbReference type="PROSITE" id="PS50060">
    <property type="entry name" value="MAM_2"/>
    <property type="match status" value="1"/>
</dbReference>
<dbReference type="RefSeq" id="WP_378318849.1">
    <property type="nucleotide sequence ID" value="NZ_JBHUHY010000002.1"/>
</dbReference>
<evidence type="ECO:0000256" key="12">
    <source>
        <dbReference type="SAM" id="MobiDB-lite"/>
    </source>
</evidence>
<feature type="region of interest" description="Disordered" evidence="12">
    <location>
        <begin position="613"/>
        <end position="653"/>
    </location>
</feature>
<evidence type="ECO:0000256" key="11">
    <source>
        <dbReference type="ARBA" id="ARBA00023145"/>
    </source>
</evidence>
<feature type="signal peptide" evidence="13">
    <location>
        <begin position="1"/>
        <end position="20"/>
    </location>
</feature>
<dbReference type="InterPro" id="IPR001842">
    <property type="entry name" value="Peptidase_M36"/>
</dbReference>
<dbReference type="PANTHER" id="PTHR33478">
    <property type="entry name" value="EXTRACELLULAR METALLOPROTEINASE MEP"/>
    <property type="match status" value="1"/>
</dbReference>
<keyword evidence="8" id="KW-0378">Hydrolase</keyword>
<dbReference type="SUPFAM" id="SSF49899">
    <property type="entry name" value="Concanavalin A-like lectins/glucanases"/>
    <property type="match status" value="1"/>
</dbReference>
<keyword evidence="4" id="KW-0964">Secreted</keyword>
<comment type="caution">
    <text evidence="15">The sequence shown here is derived from an EMBL/GenBank/DDBJ whole genome shotgun (WGS) entry which is preliminary data.</text>
</comment>
<gene>
    <name evidence="15" type="ORF">ACFSJT_03690</name>
</gene>
<sequence>MKKVYSFVLLLFLTGQTILAQDMNTIVRNHFNDALTTSSKSVATLNDYSEWRITDEVPSLKPGIKHVYVKQYFKGIPIEDGTYKLTVQNNKVTYEVNQFIEEVKVKATLTKASITPESAIRAVISAHNLSPAKSLSRTVNKSSGNDVYEYKNSGITADQPIRAKQVYILHNKELRLTWNVSLYEKGAQNWWNTYVDAASNKILRENNWVISCNFDAPEGHESHNHESVLFDSKIVGPMTNVEATALAPDSYNVYAMPVGSPDEGNRSIVSDPANTTASPFGWHDTNGSAGAEFTITRGNNVWAQDDSNGNNGTGFSPDGGASLDFDFPINLSQTPSNYRDASIANLFYWNNIMHDVWYQYGFDEASGNFQENNYGKGGAGSDSVNADAQDGSGTNNANFSTPGDGGNPRMQMFLWNRTSPGRDGSLDNVIIAHEYGHGISIRLVGGPSSNTLGGSEQMGEGWSDWFGLMLTMKAGDSGVDGRGVGTYVLGQGTNGTGIRPTRYSTNRSINNTDYADIGGLARPHGVGYAFATILWDMTWLLIDQEGFDPDFYNGTGGNNIAMALVIEGLKNTANNPGFVSGRDGILQADQDLYGGQYRCLIWKAFAERGVGQDADENNNGGSNGQTDQTVSFTNPCDGTPPPPPSGDCTGDVASFPFSESFESSFGQWSQATTGDDLDWTRNTGGTPSSGTGPSSAGDGNTYIYVEASGNGTGYPNKRAILNSPCLNFSSLTNPNLTFQYHMLGSAINSLTVEASTNNDGSWTSVFSRTGEQGSAWNAADVDLSAYAGEASVQLRFSVVTGSGTSGWQSDIALDDVSIQNGSGTPPPPTCSALNFNDFTITSFSNQDAAGNFSVGSGGASLALSNNTWKYIALTYNVTANTVIEFDFSSTGQGEIHGVGFEDDNALTPTRYFKVHGTQNYGITNYDNYAGGTTKYVIPVGSFYTGAMDRLVLINDNDAGSGNNSTFSNVKIYEGSCGGSIASATDFAGTTAILGDEDEGALSAIGMWPNPTKDSFVLSIGRNTTKKATATIYTLLGSKKSHFTLNPGRNTISAKSLSLRSGIYLVKIEIEGENTVTQKLIIQ</sequence>
<feature type="compositionally biased region" description="Polar residues" evidence="12">
    <location>
        <begin position="382"/>
        <end position="401"/>
    </location>
</feature>
<comment type="subcellular location">
    <subcellularLocation>
        <location evidence="2">Secreted</location>
    </subcellularLocation>
</comment>
<evidence type="ECO:0000256" key="3">
    <source>
        <dbReference type="ARBA" id="ARBA00006006"/>
    </source>
</evidence>
<evidence type="ECO:0000313" key="15">
    <source>
        <dbReference type="EMBL" id="MFD2185881.1"/>
    </source>
</evidence>
<keyword evidence="11" id="KW-0865">Zymogen</keyword>
<reference evidence="16" key="1">
    <citation type="journal article" date="2019" name="Int. J. Syst. Evol. Microbiol.">
        <title>The Global Catalogue of Microorganisms (GCM) 10K type strain sequencing project: providing services to taxonomists for standard genome sequencing and annotation.</title>
        <authorList>
            <consortium name="The Broad Institute Genomics Platform"/>
            <consortium name="The Broad Institute Genome Sequencing Center for Infectious Disease"/>
            <person name="Wu L."/>
            <person name="Ma J."/>
        </authorList>
    </citation>
    <scope>NUCLEOTIDE SEQUENCE [LARGE SCALE GENOMIC DNA]</scope>
    <source>
        <strain evidence="16">DT92</strain>
    </source>
</reference>
<dbReference type="NCBIfam" id="TIGR04183">
    <property type="entry name" value="Por_Secre_tail"/>
    <property type="match status" value="1"/>
</dbReference>
<comment type="similarity">
    <text evidence="3">Belongs to the peptidase M36 family.</text>
</comment>
<organism evidence="15 16">
    <name type="scientific">Aquimarina celericrescens</name>
    <dbReference type="NCBI Taxonomy" id="1964542"/>
    <lineage>
        <taxon>Bacteria</taxon>
        <taxon>Pseudomonadati</taxon>
        <taxon>Bacteroidota</taxon>
        <taxon>Flavobacteriia</taxon>
        <taxon>Flavobacteriales</taxon>
        <taxon>Flavobacteriaceae</taxon>
        <taxon>Aquimarina</taxon>
    </lineage>
</organism>
<keyword evidence="10" id="KW-0482">Metalloprotease</keyword>
<name>A0ABW5AT39_9FLAO</name>
<dbReference type="Proteomes" id="UP001597344">
    <property type="component" value="Unassembled WGS sequence"/>
</dbReference>
<dbReference type="Gene3D" id="3.10.170.10">
    <property type="match status" value="1"/>
</dbReference>
<feature type="chain" id="PRO_5046873373" evidence="13">
    <location>
        <begin position="21"/>
        <end position="1082"/>
    </location>
</feature>
<feature type="region of interest" description="Disordered" evidence="12">
    <location>
        <begin position="666"/>
        <end position="697"/>
    </location>
</feature>
<dbReference type="Pfam" id="PF07504">
    <property type="entry name" value="FTP"/>
    <property type="match status" value="1"/>
</dbReference>
<evidence type="ECO:0000313" key="16">
    <source>
        <dbReference type="Proteomes" id="UP001597344"/>
    </source>
</evidence>
<dbReference type="InterPro" id="IPR000998">
    <property type="entry name" value="MAM_dom"/>
</dbReference>
<dbReference type="Pfam" id="PF02128">
    <property type="entry name" value="Peptidase_M36"/>
    <property type="match status" value="1"/>
</dbReference>
<dbReference type="Pfam" id="PF00629">
    <property type="entry name" value="MAM"/>
    <property type="match status" value="1"/>
</dbReference>
<evidence type="ECO:0000256" key="9">
    <source>
        <dbReference type="ARBA" id="ARBA00022833"/>
    </source>
</evidence>
<feature type="compositionally biased region" description="Polar residues" evidence="12">
    <location>
        <begin position="617"/>
        <end position="634"/>
    </location>
</feature>
<evidence type="ECO:0000256" key="4">
    <source>
        <dbReference type="ARBA" id="ARBA00022525"/>
    </source>
</evidence>